<keyword evidence="1" id="KW-0472">Membrane</keyword>
<feature type="transmembrane region" description="Helical" evidence="1">
    <location>
        <begin position="12"/>
        <end position="33"/>
    </location>
</feature>
<organism evidence="2 3">
    <name type="scientific">Stylonychia lemnae</name>
    <name type="common">Ciliate</name>
    <dbReference type="NCBI Taxonomy" id="5949"/>
    <lineage>
        <taxon>Eukaryota</taxon>
        <taxon>Sar</taxon>
        <taxon>Alveolata</taxon>
        <taxon>Ciliophora</taxon>
        <taxon>Intramacronucleata</taxon>
        <taxon>Spirotrichea</taxon>
        <taxon>Stichotrichia</taxon>
        <taxon>Sporadotrichida</taxon>
        <taxon>Oxytrichidae</taxon>
        <taxon>Stylonychinae</taxon>
        <taxon>Stylonychia</taxon>
    </lineage>
</organism>
<dbReference type="AlphaFoldDB" id="A0A078A670"/>
<evidence type="ECO:0000256" key="1">
    <source>
        <dbReference type="SAM" id="Phobius"/>
    </source>
</evidence>
<name>A0A078A670_STYLE</name>
<keyword evidence="1" id="KW-0812">Transmembrane</keyword>
<proteinExistence type="predicted"/>
<evidence type="ECO:0000313" key="2">
    <source>
        <dbReference type="EMBL" id="CDW77699.1"/>
    </source>
</evidence>
<dbReference type="EMBL" id="CCKQ01006389">
    <property type="protein sequence ID" value="CDW77699.1"/>
    <property type="molecule type" value="Genomic_DNA"/>
</dbReference>
<accession>A0A078A670</accession>
<evidence type="ECO:0000313" key="3">
    <source>
        <dbReference type="Proteomes" id="UP000039865"/>
    </source>
</evidence>
<gene>
    <name evidence="2" type="primary">Contig7446.g376</name>
    <name evidence="2" type="ORF">STYLEM_6663</name>
</gene>
<sequence>MTIVAGLGLHNLWIFWYFIYLWGMGIVSFISFWTGLFAGFDGNDWVSEYEDAISTWRGKIITDFLY</sequence>
<protein>
    <submittedName>
        <fullName evidence="2">Uncharacterized protein</fullName>
    </submittedName>
</protein>
<dbReference type="InParanoid" id="A0A078A670"/>
<dbReference type="Proteomes" id="UP000039865">
    <property type="component" value="Unassembled WGS sequence"/>
</dbReference>
<keyword evidence="3" id="KW-1185">Reference proteome</keyword>
<reference evidence="2 3" key="1">
    <citation type="submission" date="2014-06" db="EMBL/GenBank/DDBJ databases">
        <authorList>
            <person name="Swart Estienne"/>
        </authorList>
    </citation>
    <scope>NUCLEOTIDE SEQUENCE [LARGE SCALE GENOMIC DNA]</scope>
    <source>
        <strain evidence="2 3">130c</strain>
    </source>
</reference>
<keyword evidence="1" id="KW-1133">Transmembrane helix</keyword>